<evidence type="ECO:0000313" key="4">
    <source>
        <dbReference type="EMBL" id="CEM53270.1"/>
    </source>
</evidence>
<evidence type="ECO:0000256" key="1">
    <source>
        <dbReference type="PROSITE-ProRule" id="PRU10141"/>
    </source>
</evidence>
<dbReference type="EMBL" id="CDMZ01005593">
    <property type="protein sequence ID" value="CEM53270.1"/>
    <property type="molecule type" value="Genomic_DNA"/>
</dbReference>
<dbReference type="PROSITE" id="PS50011">
    <property type="entry name" value="PROTEIN_KINASE_DOM"/>
    <property type="match status" value="1"/>
</dbReference>
<dbReference type="VEuPathDB" id="CryptoDB:Cvel_27825"/>
<evidence type="ECO:0000259" key="2">
    <source>
        <dbReference type="PROSITE" id="PS50011"/>
    </source>
</evidence>
<dbReference type="Gene3D" id="1.10.510.10">
    <property type="entry name" value="Transferase(Phosphotransferase) domain 1"/>
    <property type="match status" value="1"/>
</dbReference>
<dbReference type="VEuPathDB" id="CryptoDB:Cvel_36622"/>
<keyword evidence="1" id="KW-0067">ATP-binding</keyword>
<dbReference type="InterPro" id="IPR000719">
    <property type="entry name" value="Prot_kinase_dom"/>
</dbReference>
<dbReference type="InterPro" id="IPR011009">
    <property type="entry name" value="Kinase-like_dom_sf"/>
</dbReference>
<dbReference type="GO" id="GO:0004674">
    <property type="term" value="F:protein serine/threonine kinase activity"/>
    <property type="evidence" value="ECO:0007669"/>
    <property type="project" value="TreeGrafter"/>
</dbReference>
<sequence>MLLSSSLHICRHAKDGKYRSDCEAVVQKVDETQTDVQIHISSGALGQGSFGIVYPGTFKGRPVAVKVYRDTDKKGPTVVKEVCVLCRPLIRKHPNIVELLTVYEYTPRDKSCPTEFWLVLELCEGGTLRDLLRSGEEWSPLGAFHSDGIG</sequence>
<evidence type="ECO:0000313" key="3">
    <source>
        <dbReference type="EMBL" id="CEM43837.1"/>
    </source>
</evidence>
<dbReference type="GO" id="GO:0005524">
    <property type="term" value="F:ATP binding"/>
    <property type="evidence" value="ECO:0007669"/>
    <property type="project" value="UniProtKB-UniRule"/>
</dbReference>
<dbReference type="Pfam" id="PF00069">
    <property type="entry name" value="Pkinase"/>
    <property type="match status" value="1"/>
</dbReference>
<dbReference type="InterPro" id="IPR051681">
    <property type="entry name" value="Ser/Thr_Kinases-Pseudokinases"/>
</dbReference>
<dbReference type="AlphaFoldDB" id="A0A0G4I827"/>
<dbReference type="PANTHER" id="PTHR44329">
    <property type="entry name" value="SERINE/THREONINE-PROTEIN KINASE TNNI3K-RELATED"/>
    <property type="match status" value="1"/>
</dbReference>
<reference evidence="4" key="1">
    <citation type="submission" date="2014-11" db="EMBL/GenBank/DDBJ databases">
        <authorList>
            <person name="Otto D Thomas"/>
            <person name="Naeem Raeece"/>
        </authorList>
    </citation>
    <scope>NUCLEOTIDE SEQUENCE</scope>
</reference>
<proteinExistence type="predicted"/>
<feature type="domain" description="Protein kinase" evidence="2">
    <location>
        <begin position="39"/>
        <end position="150"/>
    </location>
</feature>
<dbReference type="PANTHER" id="PTHR44329:SF214">
    <property type="entry name" value="PROTEIN KINASE DOMAIN-CONTAINING PROTEIN"/>
    <property type="match status" value="1"/>
</dbReference>
<name>A0A0G4I827_9ALVE</name>
<protein>
    <recommendedName>
        <fullName evidence="2">Protein kinase domain-containing protein</fullName>
    </recommendedName>
</protein>
<organism evidence="4">
    <name type="scientific">Chromera velia CCMP2878</name>
    <dbReference type="NCBI Taxonomy" id="1169474"/>
    <lineage>
        <taxon>Eukaryota</taxon>
        <taxon>Sar</taxon>
        <taxon>Alveolata</taxon>
        <taxon>Colpodellida</taxon>
        <taxon>Chromeraceae</taxon>
        <taxon>Chromera</taxon>
    </lineage>
</organism>
<dbReference type="PROSITE" id="PS00107">
    <property type="entry name" value="PROTEIN_KINASE_ATP"/>
    <property type="match status" value="1"/>
</dbReference>
<gene>
    <name evidence="3" type="ORF">Cvel_27825</name>
    <name evidence="4" type="ORF">Cvel_36622</name>
</gene>
<feature type="binding site" evidence="1">
    <location>
        <position position="66"/>
    </location>
    <ligand>
        <name>ATP</name>
        <dbReference type="ChEBI" id="CHEBI:30616"/>
    </ligand>
</feature>
<keyword evidence="1" id="KW-0547">Nucleotide-binding</keyword>
<dbReference type="InterPro" id="IPR017441">
    <property type="entry name" value="Protein_kinase_ATP_BS"/>
</dbReference>
<dbReference type="EMBL" id="CDMZ01002773">
    <property type="protein sequence ID" value="CEM43837.1"/>
    <property type="molecule type" value="Genomic_DNA"/>
</dbReference>
<accession>A0A0G4I827</accession>
<dbReference type="SUPFAM" id="SSF56112">
    <property type="entry name" value="Protein kinase-like (PK-like)"/>
    <property type="match status" value="1"/>
</dbReference>